<keyword evidence="2" id="KW-1185">Reference proteome</keyword>
<evidence type="ECO:0000313" key="2">
    <source>
        <dbReference type="Proteomes" id="UP000077701"/>
    </source>
</evidence>
<dbReference type="RefSeq" id="WP_068897287.1">
    <property type="nucleotide sequence ID" value="NZ_BDCX01000006.1"/>
</dbReference>
<accession>A0A171CTM0</accession>
<comment type="caution">
    <text evidence="1">The sequence shown here is derived from an EMBL/GenBank/DDBJ whole genome shotgun (WGS) entry which is preliminary data.</text>
</comment>
<proteinExistence type="predicted"/>
<evidence type="ECO:0000313" key="1">
    <source>
        <dbReference type="EMBL" id="GAT67198.1"/>
    </source>
</evidence>
<dbReference type="Proteomes" id="UP000077701">
    <property type="component" value="Unassembled WGS sequence"/>
</dbReference>
<dbReference type="AlphaFoldDB" id="A0A171CTM0"/>
<organism evidence="1 2">
    <name type="scientific">Planomonospora sphaerica</name>
    <dbReference type="NCBI Taxonomy" id="161355"/>
    <lineage>
        <taxon>Bacteria</taxon>
        <taxon>Bacillati</taxon>
        <taxon>Actinomycetota</taxon>
        <taxon>Actinomycetes</taxon>
        <taxon>Streptosporangiales</taxon>
        <taxon>Streptosporangiaceae</taxon>
        <taxon>Planomonospora</taxon>
    </lineage>
</organism>
<protein>
    <submittedName>
        <fullName evidence="1">Uncharacterized protein</fullName>
    </submittedName>
</protein>
<reference evidence="2" key="2">
    <citation type="submission" date="2016-04" db="EMBL/GenBank/DDBJ databases">
        <title>Planomonospora sphaerica JCM9374 whole genome shotgun sequence.</title>
        <authorList>
            <person name="Suzuki T."/>
            <person name="Dohra H."/>
            <person name="Kodani S."/>
        </authorList>
    </citation>
    <scope>NUCLEOTIDE SEQUENCE [LARGE SCALE GENOMIC DNA]</scope>
    <source>
        <strain evidence="2">JCM 9374</strain>
    </source>
</reference>
<reference evidence="1 2" key="1">
    <citation type="journal article" date="2016" name="Genome Announc.">
        <title>Draft Genome Sequence of Planomonospora sphaerica JCM9374, a Rare Actinomycete.</title>
        <authorList>
            <person name="Dohra H."/>
            <person name="Suzuki T."/>
            <person name="Inoue Y."/>
            <person name="Kodani S."/>
        </authorList>
    </citation>
    <scope>NUCLEOTIDE SEQUENCE [LARGE SCALE GENOMIC DNA]</scope>
    <source>
        <strain evidence="1 2">JCM 9374</strain>
    </source>
</reference>
<dbReference type="STRING" id="161355.PS9374_02851"/>
<dbReference type="EMBL" id="BDCX01000006">
    <property type="protein sequence ID" value="GAT67198.1"/>
    <property type="molecule type" value="Genomic_DNA"/>
</dbReference>
<sequence length="83" mass="8721">MTTTSPRTLITLLSRALERTPRHPGGEVPAAGDAPPYDRLAAFVGRHPAGARATRATGAREALTLSQGMTHYVATNLATKEAP</sequence>
<name>A0A171CTM0_9ACTN</name>
<gene>
    <name evidence="1" type="ORF">PS9374_02851</name>
</gene>